<dbReference type="InterPro" id="IPR012340">
    <property type="entry name" value="NA-bd_OB-fold"/>
</dbReference>
<dbReference type="PANTHER" id="PTHR34128:SF2">
    <property type="entry name" value="CYTOCHROME C-TYPE BIOGENESIS PROTEIN CCME HOMOLOG, MITOCHONDRIAL"/>
    <property type="match status" value="1"/>
</dbReference>
<evidence type="ECO:0000256" key="7">
    <source>
        <dbReference type="ARBA" id="ARBA00023004"/>
    </source>
</evidence>
<accession>X1BHS3</accession>
<keyword evidence="2" id="KW-0349">Heme</keyword>
<dbReference type="GO" id="GO:0046872">
    <property type="term" value="F:metal ion binding"/>
    <property type="evidence" value="ECO:0007669"/>
    <property type="project" value="UniProtKB-KW"/>
</dbReference>
<dbReference type="GO" id="GO:0005886">
    <property type="term" value="C:plasma membrane"/>
    <property type="evidence" value="ECO:0007669"/>
    <property type="project" value="InterPro"/>
</dbReference>
<evidence type="ECO:0000256" key="1">
    <source>
        <dbReference type="ARBA" id="ARBA00004370"/>
    </source>
</evidence>
<keyword evidence="5" id="KW-0201">Cytochrome c-type biogenesis</keyword>
<dbReference type="EMBL" id="BART01026243">
    <property type="protein sequence ID" value="GAG94555.1"/>
    <property type="molecule type" value="Genomic_DNA"/>
</dbReference>
<dbReference type="Pfam" id="PF03100">
    <property type="entry name" value="CcmE"/>
    <property type="match status" value="1"/>
</dbReference>
<dbReference type="GO" id="GO:0017003">
    <property type="term" value="P:protein-heme linkage"/>
    <property type="evidence" value="ECO:0007669"/>
    <property type="project" value="InterPro"/>
</dbReference>
<sequence>MYQAMQSSWSYYYSVDEFSANSTAVRNASVRIAGRVKQGTVARDLQKMQLTFVLAGSKSSVPVSYKGTIPDNFAEDIEVVVEGRLDIAGVFQADRLMTKCESKYKAKVK</sequence>
<dbReference type="InterPro" id="IPR004329">
    <property type="entry name" value="CcmE"/>
</dbReference>
<organism evidence="9">
    <name type="scientific">marine sediment metagenome</name>
    <dbReference type="NCBI Taxonomy" id="412755"/>
    <lineage>
        <taxon>unclassified sequences</taxon>
        <taxon>metagenomes</taxon>
        <taxon>ecological metagenomes</taxon>
    </lineage>
</organism>
<evidence type="ECO:0000313" key="9">
    <source>
        <dbReference type="EMBL" id="GAG94555.1"/>
    </source>
</evidence>
<dbReference type="AlphaFoldDB" id="X1BHS3"/>
<gene>
    <name evidence="9" type="ORF">S01H4_46875</name>
</gene>
<keyword evidence="6" id="KW-1133">Transmembrane helix</keyword>
<reference evidence="9" key="1">
    <citation type="journal article" date="2014" name="Front. Microbiol.">
        <title>High frequency of phylogenetically diverse reductive dehalogenase-homologous genes in deep subseafloor sedimentary metagenomes.</title>
        <authorList>
            <person name="Kawai M."/>
            <person name="Futagami T."/>
            <person name="Toyoda A."/>
            <person name="Takaki Y."/>
            <person name="Nishi S."/>
            <person name="Hori S."/>
            <person name="Arai W."/>
            <person name="Tsubouchi T."/>
            <person name="Morono Y."/>
            <person name="Uchiyama I."/>
            <person name="Ito T."/>
            <person name="Fujiyama A."/>
            <person name="Inagaki F."/>
            <person name="Takami H."/>
        </authorList>
    </citation>
    <scope>NUCLEOTIDE SEQUENCE</scope>
    <source>
        <strain evidence="9">Expedition CK06-06</strain>
    </source>
</reference>
<name>X1BHS3_9ZZZZ</name>
<evidence type="ECO:0000256" key="5">
    <source>
        <dbReference type="ARBA" id="ARBA00022748"/>
    </source>
</evidence>
<dbReference type="GO" id="GO:0020037">
    <property type="term" value="F:heme binding"/>
    <property type="evidence" value="ECO:0007669"/>
    <property type="project" value="InterPro"/>
</dbReference>
<keyword evidence="4" id="KW-0479">Metal-binding</keyword>
<evidence type="ECO:0000256" key="2">
    <source>
        <dbReference type="ARBA" id="ARBA00022617"/>
    </source>
</evidence>
<keyword evidence="3" id="KW-0812">Transmembrane</keyword>
<dbReference type="InterPro" id="IPR036127">
    <property type="entry name" value="CcmE-like_sf"/>
</dbReference>
<keyword evidence="7" id="KW-0408">Iron</keyword>
<keyword evidence="8" id="KW-0472">Membrane</keyword>
<dbReference type="Gene3D" id="2.40.50.140">
    <property type="entry name" value="Nucleic acid-binding proteins"/>
    <property type="match status" value="1"/>
</dbReference>
<dbReference type="PANTHER" id="PTHR34128">
    <property type="entry name" value="CYTOCHROME C-TYPE BIOGENESIS PROTEIN CCME HOMOLOG, MITOCHONDRIAL"/>
    <property type="match status" value="1"/>
</dbReference>
<evidence type="ECO:0000256" key="4">
    <source>
        <dbReference type="ARBA" id="ARBA00022723"/>
    </source>
</evidence>
<comment type="subcellular location">
    <subcellularLocation>
        <location evidence="1">Membrane</location>
    </subcellularLocation>
</comment>
<proteinExistence type="predicted"/>
<dbReference type="SUPFAM" id="SSF82093">
    <property type="entry name" value="Heme chaperone CcmE"/>
    <property type="match status" value="1"/>
</dbReference>
<dbReference type="GO" id="GO:0017004">
    <property type="term" value="P:cytochrome complex assembly"/>
    <property type="evidence" value="ECO:0007669"/>
    <property type="project" value="UniProtKB-KW"/>
</dbReference>
<comment type="caution">
    <text evidence="9">The sequence shown here is derived from an EMBL/GenBank/DDBJ whole genome shotgun (WGS) entry which is preliminary data.</text>
</comment>
<evidence type="ECO:0000256" key="3">
    <source>
        <dbReference type="ARBA" id="ARBA00022692"/>
    </source>
</evidence>
<protein>
    <recommendedName>
        <fullName evidence="10">Cytochrome c-type biogenesis protein CcmE</fullName>
    </recommendedName>
</protein>
<evidence type="ECO:0000256" key="8">
    <source>
        <dbReference type="ARBA" id="ARBA00023136"/>
    </source>
</evidence>
<evidence type="ECO:0008006" key="10">
    <source>
        <dbReference type="Google" id="ProtNLM"/>
    </source>
</evidence>
<evidence type="ECO:0000256" key="6">
    <source>
        <dbReference type="ARBA" id="ARBA00022989"/>
    </source>
</evidence>